<dbReference type="PANTHER" id="PTHR43355:SF2">
    <property type="entry name" value="FLAVIN REDUCTASE (NADPH)"/>
    <property type="match status" value="1"/>
</dbReference>
<dbReference type="AlphaFoldDB" id="A0A845F1I0"/>
<sequence length="205" mass="22537">MNIFILGATGRVGSKVLKQAVRDHHNVSVLVRSPEKLSIKGGVTIVEGDVLNENDVMKASEGADVMISALGTDKTTTLSESTPILLSVMKKQGIKRIITVGTAGILNSGTDPGVYRFESSESKRKTTRAAKEHLAVYEMLNKSQVEWTIICPTYLPEGDARGGYRVEENYLPEDGKEISTGDTAHYVYQELIERNHIRKRVGIAY</sequence>
<protein>
    <submittedName>
        <fullName evidence="2">NAD(P)H-binding protein</fullName>
    </submittedName>
</protein>
<gene>
    <name evidence="2" type="ORF">GLW07_14930</name>
</gene>
<dbReference type="GO" id="GO:0016646">
    <property type="term" value="F:oxidoreductase activity, acting on the CH-NH group of donors, NAD or NADP as acceptor"/>
    <property type="evidence" value="ECO:0007669"/>
    <property type="project" value="TreeGrafter"/>
</dbReference>
<dbReference type="CDD" id="cd05244">
    <property type="entry name" value="BVR-B_like_SDR_a"/>
    <property type="match status" value="1"/>
</dbReference>
<dbReference type="PANTHER" id="PTHR43355">
    <property type="entry name" value="FLAVIN REDUCTASE (NADPH)"/>
    <property type="match status" value="1"/>
</dbReference>
<dbReference type="Proteomes" id="UP000447833">
    <property type="component" value="Unassembled WGS sequence"/>
</dbReference>
<name>A0A845F1I0_9BACL</name>
<dbReference type="RefSeq" id="WP_160920070.1">
    <property type="nucleotide sequence ID" value="NZ_WMEY01000004.1"/>
</dbReference>
<dbReference type="InterPro" id="IPR016040">
    <property type="entry name" value="NAD(P)-bd_dom"/>
</dbReference>
<proteinExistence type="predicted"/>
<dbReference type="SUPFAM" id="SSF51735">
    <property type="entry name" value="NAD(P)-binding Rossmann-fold domains"/>
    <property type="match status" value="1"/>
</dbReference>
<dbReference type="InterPro" id="IPR036291">
    <property type="entry name" value="NAD(P)-bd_dom_sf"/>
</dbReference>
<reference evidence="2 3" key="1">
    <citation type="submission" date="2019-11" db="EMBL/GenBank/DDBJ databases">
        <title>Genome sequences of 17 halophilic strains isolated from different environments.</title>
        <authorList>
            <person name="Furrow R.E."/>
        </authorList>
    </citation>
    <scope>NUCLEOTIDE SEQUENCE [LARGE SCALE GENOMIC DNA]</scope>
    <source>
        <strain evidence="2 3">22506_14_FS</strain>
    </source>
</reference>
<dbReference type="Pfam" id="PF13460">
    <property type="entry name" value="NAD_binding_10"/>
    <property type="match status" value="1"/>
</dbReference>
<dbReference type="InterPro" id="IPR051606">
    <property type="entry name" value="Polyketide_Oxido-like"/>
</dbReference>
<evidence type="ECO:0000259" key="1">
    <source>
        <dbReference type="Pfam" id="PF13460"/>
    </source>
</evidence>
<organism evidence="2 3">
    <name type="scientific">Guptibacillus hwajinpoensis</name>
    <dbReference type="NCBI Taxonomy" id="208199"/>
    <lineage>
        <taxon>Bacteria</taxon>
        <taxon>Bacillati</taxon>
        <taxon>Bacillota</taxon>
        <taxon>Bacilli</taxon>
        <taxon>Bacillales</taxon>
        <taxon>Guptibacillaceae</taxon>
        <taxon>Guptibacillus</taxon>
    </lineage>
</organism>
<dbReference type="Gene3D" id="3.40.50.720">
    <property type="entry name" value="NAD(P)-binding Rossmann-like Domain"/>
    <property type="match status" value="1"/>
</dbReference>
<comment type="caution">
    <text evidence="2">The sequence shown here is derived from an EMBL/GenBank/DDBJ whole genome shotgun (WGS) entry which is preliminary data.</text>
</comment>
<evidence type="ECO:0000313" key="3">
    <source>
        <dbReference type="Proteomes" id="UP000447833"/>
    </source>
</evidence>
<evidence type="ECO:0000313" key="2">
    <source>
        <dbReference type="EMBL" id="MYL64650.1"/>
    </source>
</evidence>
<feature type="domain" description="NAD(P)-binding" evidence="1">
    <location>
        <begin position="7"/>
        <end position="191"/>
    </location>
</feature>
<dbReference type="EMBL" id="WMEY01000004">
    <property type="protein sequence ID" value="MYL64650.1"/>
    <property type="molecule type" value="Genomic_DNA"/>
</dbReference>
<accession>A0A845F1I0</accession>